<gene>
    <name evidence="1" type="ORF">DIZ80_06965</name>
</gene>
<dbReference type="AlphaFoldDB" id="A0A370DG27"/>
<name>A0A370DG27_9GAMM</name>
<reference evidence="1 2" key="1">
    <citation type="journal article" date="2018" name="ISME J.">
        <title>Endosymbiont genomes yield clues of tubeworm success.</title>
        <authorList>
            <person name="Li Y."/>
            <person name="Liles M.R."/>
            <person name="Halanych K.M."/>
        </authorList>
    </citation>
    <scope>NUCLEOTIDE SEQUENCE [LARGE SCALE GENOMIC DNA]</scope>
    <source>
        <strain evidence="1">A1464</strain>
    </source>
</reference>
<keyword evidence="2" id="KW-1185">Reference proteome</keyword>
<comment type="caution">
    <text evidence="1">The sequence shown here is derived from an EMBL/GenBank/DDBJ whole genome shotgun (WGS) entry which is preliminary data.</text>
</comment>
<sequence>MSVVFISLTIEYIRVNCALALIYGPTSKPKYALELGQKLGLTPNGDCMKSGLHHKEILGNIIVSDVGVTGALKTTGFGISTAGTAFALSGATVTVSGIVGVAGAVTSGAKSLKGKQYN</sequence>
<protein>
    <submittedName>
        <fullName evidence="1">Uncharacterized protein</fullName>
    </submittedName>
</protein>
<dbReference type="Proteomes" id="UP000254266">
    <property type="component" value="Unassembled WGS sequence"/>
</dbReference>
<proteinExistence type="predicted"/>
<dbReference type="EMBL" id="QFXC01000008">
    <property type="protein sequence ID" value="RDH83869.1"/>
    <property type="molecule type" value="Genomic_DNA"/>
</dbReference>
<evidence type="ECO:0000313" key="2">
    <source>
        <dbReference type="Proteomes" id="UP000254266"/>
    </source>
</evidence>
<accession>A0A370DG27</accession>
<organism evidence="1 2">
    <name type="scientific">endosymbiont of Galathealinum brachiosum</name>
    <dbReference type="NCBI Taxonomy" id="2200906"/>
    <lineage>
        <taxon>Bacteria</taxon>
        <taxon>Pseudomonadati</taxon>
        <taxon>Pseudomonadota</taxon>
        <taxon>Gammaproteobacteria</taxon>
        <taxon>sulfur-oxidizing symbionts</taxon>
    </lineage>
</organism>
<evidence type="ECO:0000313" key="1">
    <source>
        <dbReference type="EMBL" id="RDH83869.1"/>
    </source>
</evidence>